<evidence type="ECO:0000313" key="2">
    <source>
        <dbReference type="EMBL" id="KAF2682899.1"/>
    </source>
</evidence>
<feature type="non-terminal residue" evidence="2">
    <location>
        <position position="1"/>
    </location>
</feature>
<feature type="domain" description="PARG catalytic Macro" evidence="1">
    <location>
        <begin position="121"/>
        <end position="286"/>
    </location>
</feature>
<reference evidence="2" key="1">
    <citation type="journal article" date="2020" name="Stud. Mycol.">
        <title>101 Dothideomycetes genomes: a test case for predicting lifestyles and emergence of pathogens.</title>
        <authorList>
            <person name="Haridas S."/>
            <person name="Albert R."/>
            <person name="Binder M."/>
            <person name="Bloem J."/>
            <person name="Labutti K."/>
            <person name="Salamov A."/>
            <person name="Andreopoulos B."/>
            <person name="Baker S."/>
            <person name="Barry K."/>
            <person name="Bills G."/>
            <person name="Bluhm B."/>
            <person name="Cannon C."/>
            <person name="Castanera R."/>
            <person name="Culley D."/>
            <person name="Daum C."/>
            <person name="Ezra D."/>
            <person name="Gonzalez J."/>
            <person name="Henrissat B."/>
            <person name="Kuo A."/>
            <person name="Liang C."/>
            <person name="Lipzen A."/>
            <person name="Lutzoni F."/>
            <person name="Magnuson J."/>
            <person name="Mondo S."/>
            <person name="Nolan M."/>
            <person name="Ohm R."/>
            <person name="Pangilinan J."/>
            <person name="Park H.-J."/>
            <person name="Ramirez L."/>
            <person name="Alfaro M."/>
            <person name="Sun H."/>
            <person name="Tritt A."/>
            <person name="Yoshinaga Y."/>
            <person name="Zwiers L.-H."/>
            <person name="Turgeon B."/>
            <person name="Goodwin S."/>
            <person name="Spatafora J."/>
            <person name="Crous P."/>
            <person name="Grigoriev I."/>
        </authorList>
    </citation>
    <scope>NUCLEOTIDE SEQUENCE</scope>
    <source>
        <strain evidence="2">CBS 122367</strain>
    </source>
</reference>
<protein>
    <recommendedName>
        <fullName evidence="1">PARG catalytic Macro domain-containing protein</fullName>
    </recommendedName>
</protein>
<name>A0A6G1IYD1_9PLEO</name>
<organism evidence="2 3">
    <name type="scientific">Lentithecium fluviatile CBS 122367</name>
    <dbReference type="NCBI Taxonomy" id="1168545"/>
    <lineage>
        <taxon>Eukaryota</taxon>
        <taxon>Fungi</taxon>
        <taxon>Dikarya</taxon>
        <taxon>Ascomycota</taxon>
        <taxon>Pezizomycotina</taxon>
        <taxon>Dothideomycetes</taxon>
        <taxon>Pleosporomycetidae</taxon>
        <taxon>Pleosporales</taxon>
        <taxon>Massarineae</taxon>
        <taxon>Lentitheciaceae</taxon>
        <taxon>Lentithecium</taxon>
    </lineage>
</organism>
<dbReference type="GO" id="GO:0006282">
    <property type="term" value="P:regulation of DNA repair"/>
    <property type="evidence" value="ECO:0007669"/>
    <property type="project" value="InterPro"/>
</dbReference>
<accession>A0A6G1IYD1</accession>
<proteinExistence type="predicted"/>
<evidence type="ECO:0000313" key="3">
    <source>
        <dbReference type="Proteomes" id="UP000799291"/>
    </source>
</evidence>
<keyword evidence="3" id="KW-1185">Reference proteome</keyword>
<dbReference type="Proteomes" id="UP000799291">
    <property type="component" value="Unassembled WGS sequence"/>
</dbReference>
<dbReference type="OrthoDB" id="1937899at2759"/>
<dbReference type="EMBL" id="MU005585">
    <property type="protein sequence ID" value="KAF2682899.1"/>
    <property type="molecule type" value="Genomic_DNA"/>
</dbReference>
<dbReference type="GO" id="GO:0004649">
    <property type="term" value="F:poly(ADP-ribose) glycohydrolase activity"/>
    <property type="evidence" value="ECO:0007669"/>
    <property type="project" value="InterPro"/>
</dbReference>
<feature type="non-terminal residue" evidence="2">
    <location>
        <position position="312"/>
    </location>
</feature>
<dbReference type="Pfam" id="PF05028">
    <property type="entry name" value="PARG_cat_C"/>
    <property type="match status" value="1"/>
</dbReference>
<evidence type="ECO:0000259" key="1">
    <source>
        <dbReference type="Pfam" id="PF05028"/>
    </source>
</evidence>
<dbReference type="AlphaFoldDB" id="A0A6G1IYD1"/>
<gene>
    <name evidence="2" type="ORF">K458DRAFT_249824</name>
</gene>
<sequence>NSVTFKGAQVNSLLAHQFLGTLAQAAKTDWGWPDFTPWFSSEPAHQKAVDGYLDTIIGHFAEGGYARDNVFTFHFHTAAGMLDLSGCDDVGDVPNVRLQVIKEDSGPSESTEAPFILVAANSQPGPGPTATQEERIQSASPARSISALVIPVMQDDAIVVTSPFPDHAAWKGHNRTARMKRLFDSRARPRRRYILADALQMDDVDDVDHGLKDLIHGRAEREVKKLYAAFNGASQRLPHVKDGGAFVGEAGAWGCGAFSGNILVKTMCMMIAAGLIGVELRLSLMEQRRSDVELARALLEQRFTTANLWDLL</sequence>
<dbReference type="InterPro" id="IPR046372">
    <property type="entry name" value="PARG_cat_C"/>
</dbReference>